<evidence type="ECO:0000313" key="1">
    <source>
        <dbReference type="EMBL" id="SVD94684.1"/>
    </source>
</evidence>
<dbReference type="EMBL" id="UINC01183776">
    <property type="protein sequence ID" value="SVD94684.1"/>
    <property type="molecule type" value="Genomic_DNA"/>
</dbReference>
<feature type="non-terminal residue" evidence="1">
    <location>
        <position position="43"/>
    </location>
</feature>
<gene>
    <name evidence="1" type="ORF">METZ01_LOCUS447538</name>
</gene>
<accession>A0A382ZGL9</accession>
<sequence>MGLLMSFEHQRELFHSSSPRSIDRWSSEVSELCSRMYRANLHN</sequence>
<organism evidence="1">
    <name type="scientific">marine metagenome</name>
    <dbReference type="NCBI Taxonomy" id="408172"/>
    <lineage>
        <taxon>unclassified sequences</taxon>
        <taxon>metagenomes</taxon>
        <taxon>ecological metagenomes</taxon>
    </lineage>
</organism>
<name>A0A382ZGL9_9ZZZZ</name>
<reference evidence="1" key="1">
    <citation type="submission" date="2018-05" db="EMBL/GenBank/DDBJ databases">
        <authorList>
            <person name="Lanie J.A."/>
            <person name="Ng W.-L."/>
            <person name="Kazmierczak K.M."/>
            <person name="Andrzejewski T.M."/>
            <person name="Davidsen T.M."/>
            <person name="Wayne K.J."/>
            <person name="Tettelin H."/>
            <person name="Glass J.I."/>
            <person name="Rusch D."/>
            <person name="Podicherti R."/>
            <person name="Tsui H.-C.T."/>
            <person name="Winkler M.E."/>
        </authorList>
    </citation>
    <scope>NUCLEOTIDE SEQUENCE</scope>
</reference>
<dbReference type="AlphaFoldDB" id="A0A382ZGL9"/>
<proteinExistence type="predicted"/>
<protein>
    <submittedName>
        <fullName evidence="1">Uncharacterized protein</fullName>
    </submittedName>
</protein>